<dbReference type="AlphaFoldDB" id="A0A8B4S2U8"/>
<keyword evidence="2" id="KW-1185">Reference proteome</keyword>
<evidence type="ECO:0000313" key="1">
    <source>
        <dbReference type="EMBL" id="SUY76505.1"/>
    </source>
</evidence>
<protein>
    <submittedName>
        <fullName evidence="1">Uncharacterized protein</fullName>
    </submittedName>
</protein>
<gene>
    <name evidence="1" type="ORF">NCTC10698_01660</name>
</gene>
<dbReference type="Proteomes" id="UP000255070">
    <property type="component" value="Unassembled WGS sequence"/>
</dbReference>
<accession>A0A8B4S2U8</accession>
<reference evidence="1 2" key="1">
    <citation type="submission" date="2018-06" db="EMBL/GenBank/DDBJ databases">
        <authorList>
            <consortium name="Pathogen Informatics"/>
            <person name="Doyle S."/>
        </authorList>
    </citation>
    <scope>NUCLEOTIDE SEQUENCE [LARGE SCALE GENOMIC DNA]</scope>
    <source>
        <strain evidence="1 2">NCTC10698</strain>
    </source>
</reference>
<evidence type="ECO:0000313" key="2">
    <source>
        <dbReference type="Proteomes" id="UP000255070"/>
    </source>
</evidence>
<name>A0A8B4S2U8_COMTE</name>
<organism evidence="1 2">
    <name type="scientific">Comamonas testosteroni</name>
    <name type="common">Pseudomonas testosteroni</name>
    <dbReference type="NCBI Taxonomy" id="285"/>
    <lineage>
        <taxon>Bacteria</taxon>
        <taxon>Pseudomonadati</taxon>
        <taxon>Pseudomonadota</taxon>
        <taxon>Betaproteobacteria</taxon>
        <taxon>Burkholderiales</taxon>
        <taxon>Comamonadaceae</taxon>
        <taxon>Comamonas</taxon>
    </lineage>
</organism>
<proteinExistence type="predicted"/>
<dbReference type="EMBL" id="UFXL01000001">
    <property type="protein sequence ID" value="SUY76505.1"/>
    <property type="molecule type" value="Genomic_DNA"/>
</dbReference>
<sequence>MRLHGPFFVGVNICFQNHSSKRFIPMKIQYKTY</sequence>
<comment type="caution">
    <text evidence="1">The sequence shown here is derived from an EMBL/GenBank/DDBJ whole genome shotgun (WGS) entry which is preliminary data.</text>
</comment>